<feature type="transmembrane region" description="Helical" evidence="1">
    <location>
        <begin position="56"/>
        <end position="80"/>
    </location>
</feature>
<evidence type="ECO:0000313" key="3">
    <source>
        <dbReference type="Proteomes" id="UP001546774"/>
    </source>
</evidence>
<feature type="transmembrane region" description="Helical" evidence="1">
    <location>
        <begin position="223"/>
        <end position="241"/>
    </location>
</feature>
<accession>A0ABV1H7V9</accession>
<keyword evidence="1" id="KW-0472">Membrane</keyword>
<dbReference type="Proteomes" id="UP001546774">
    <property type="component" value="Unassembled WGS sequence"/>
</dbReference>
<proteinExistence type="predicted"/>
<feature type="transmembrane region" description="Helical" evidence="1">
    <location>
        <begin position="148"/>
        <end position="177"/>
    </location>
</feature>
<keyword evidence="1" id="KW-1133">Transmembrane helix</keyword>
<organism evidence="2 3">
    <name type="scientific">Lachnospira intestinalis</name>
    <dbReference type="NCBI Taxonomy" id="3133158"/>
    <lineage>
        <taxon>Bacteria</taxon>
        <taxon>Bacillati</taxon>
        <taxon>Bacillota</taxon>
        <taxon>Clostridia</taxon>
        <taxon>Lachnospirales</taxon>
        <taxon>Lachnospiraceae</taxon>
        <taxon>Lachnospira</taxon>
    </lineage>
</organism>
<feature type="transmembrane region" description="Helical" evidence="1">
    <location>
        <begin position="12"/>
        <end position="31"/>
    </location>
</feature>
<gene>
    <name evidence="2" type="ORF">WMO37_12410</name>
</gene>
<sequence>MKEFLKANKGCVLAIALISPVVVVFFEYIFYYHIQYRTENVKCVYDIIGAGMQTCLYQMAVIFIPFTMVYFFKGCYRYGIIIRQTQLKQVWLKMCVKLTKIILAVSVYLTVLICLIPFCFTDVIWNWSAQTSYVYIYGGVDTVYHPSVILVAAGCFTAVFTALMIVCVLMLFFWWVFESPVGGYIVMLLYAAEEMYRGLVFNGRVTMNAVVISEKHIRVFSNFIYPVLVLAGLLMITYILFCKKDLLKKDIYN</sequence>
<keyword evidence="1" id="KW-0812">Transmembrane</keyword>
<evidence type="ECO:0008006" key="4">
    <source>
        <dbReference type="Google" id="ProtNLM"/>
    </source>
</evidence>
<dbReference type="EMBL" id="JBBMFS010000012">
    <property type="protein sequence ID" value="MEQ2555794.1"/>
    <property type="molecule type" value="Genomic_DNA"/>
</dbReference>
<evidence type="ECO:0000256" key="1">
    <source>
        <dbReference type="SAM" id="Phobius"/>
    </source>
</evidence>
<comment type="caution">
    <text evidence="2">The sequence shown here is derived from an EMBL/GenBank/DDBJ whole genome shotgun (WGS) entry which is preliminary data.</text>
</comment>
<evidence type="ECO:0000313" key="2">
    <source>
        <dbReference type="EMBL" id="MEQ2555794.1"/>
    </source>
</evidence>
<keyword evidence="3" id="KW-1185">Reference proteome</keyword>
<reference evidence="2" key="1">
    <citation type="submission" date="2024-03" db="EMBL/GenBank/DDBJ databases">
        <title>Human intestinal bacterial collection.</title>
        <authorList>
            <person name="Pauvert C."/>
            <person name="Hitch T.C.A."/>
            <person name="Clavel T."/>
        </authorList>
    </citation>
    <scope>NUCLEOTIDE SEQUENCE [LARGE SCALE GENOMIC DNA]</scope>
    <source>
        <strain evidence="2">CLA-AA-H89B</strain>
    </source>
</reference>
<name>A0ABV1H7V9_9FIRM</name>
<protein>
    <recommendedName>
        <fullName evidence="4">ABC transporter permease</fullName>
    </recommendedName>
</protein>
<feature type="transmembrane region" description="Helical" evidence="1">
    <location>
        <begin position="101"/>
        <end position="128"/>
    </location>
</feature>